<reference evidence="2" key="1">
    <citation type="submission" date="2024-05" db="EMBL/GenBank/DDBJ databases">
        <title>Metabacillus sp. nov., isolated from the rhizosphere soil of tomato plants.</title>
        <authorList>
            <person name="Ma R."/>
        </authorList>
    </citation>
    <scope>NUCLEOTIDE SEQUENCE</scope>
    <source>
        <strain evidence="2">DBTR6</strain>
    </source>
</reference>
<organism evidence="2 3">
    <name type="scientific">Metabacillus rhizolycopersici</name>
    <dbReference type="NCBI Taxonomy" id="2875709"/>
    <lineage>
        <taxon>Bacteria</taxon>
        <taxon>Bacillati</taxon>
        <taxon>Bacillota</taxon>
        <taxon>Bacilli</taxon>
        <taxon>Bacillales</taxon>
        <taxon>Bacillaceae</taxon>
        <taxon>Metabacillus</taxon>
    </lineage>
</organism>
<dbReference type="RefSeq" id="WP_224140652.1">
    <property type="nucleotide sequence ID" value="NZ_JAIQUM010000048.1"/>
</dbReference>
<proteinExistence type="predicted"/>
<feature type="transmembrane region" description="Helical" evidence="1">
    <location>
        <begin position="12"/>
        <end position="27"/>
    </location>
</feature>
<accession>A0ABS7UVW1</accession>
<keyword evidence="1" id="KW-1133">Transmembrane helix</keyword>
<keyword evidence="1" id="KW-0472">Membrane</keyword>
<keyword evidence="1" id="KW-0812">Transmembrane</keyword>
<feature type="transmembrane region" description="Helical" evidence="1">
    <location>
        <begin position="73"/>
        <end position="93"/>
    </location>
</feature>
<dbReference type="Proteomes" id="UP001165287">
    <property type="component" value="Unassembled WGS sequence"/>
</dbReference>
<comment type="caution">
    <text evidence="2">The sequence shown here is derived from an EMBL/GenBank/DDBJ whole genome shotgun (WGS) entry which is preliminary data.</text>
</comment>
<evidence type="ECO:0000313" key="3">
    <source>
        <dbReference type="Proteomes" id="UP001165287"/>
    </source>
</evidence>
<gene>
    <name evidence="2" type="ORF">K9V48_18510</name>
</gene>
<name>A0ABS7UVW1_9BACI</name>
<sequence length="122" mass="14326">MNYIYKNKYKIARILGVFGSLMGFYIWKDYIPVLGEDKPDWIKVLRLYYIIFLFIPSCIALVASIYKKSYLMILALLISLPITKYLGVKPFIFPDTLPLVYFPLLCYLVSFLMMVNLKNSEK</sequence>
<evidence type="ECO:0000313" key="2">
    <source>
        <dbReference type="EMBL" id="MBZ5752189.1"/>
    </source>
</evidence>
<feature type="transmembrane region" description="Helical" evidence="1">
    <location>
        <begin position="99"/>
        <end position="117"/>
    </location>
</feature>
<evidence type="ECO:0000256" key="1">
    <source>
        <dbReference type="SAM" id="Phobius"/>
    </source>
</evidence>
<dbReference type="EMBL" id="JAIQUM010000048">
    <property type="protein sequence ID" value="MBZ5752189.1"/>
    <property type="molecule type" value="Genomic_DNA"/>
</dbReference>
<feature type="transmembrane region" description="Helical" evidence="1">
    <location>
        <begin position="47"/>
        <end position="66"/>
    </location>
</feature>
<protein>
    <submittedName>
        <fullName evidence="2">Uncharacterized protein</fullName>
    </submittedName>
</protein>
<keyword evidence="3" id="KW-1185">Reference proteome</keyword>